<dbReference type="Gene3D" id="3.40.50.1000">
    <property type="entry name" value="HAD superfamily/HAD-like"/>
    <property type="match status" value="1"/>
</dbReference>
<evidence type="ECO:0000313" key="2">
    <source>
        <dbReference type="Proteomes" id="UP000824469"/>
    </source>
</evidence>
<dbReference type="EMBL" id="JAHRHJ020003813">
    <property type="protein sequence ID" value="KAH9290400.1"/>
    <property type="molecule type" value="Genomic_DNA"/>
</dbReference>
<dbReference type="PANTHER" id="PTHR31284:SF10">
    <property type="entry name" value="ACID PHOSPHATASE-LIKE PROTEIN"/>
    <property type="match status" value="1"/>
</dbReference>
<dbReference type="PANTHER" id="PTHR31284">
    <property type="entry name" value="ACID PHOSPHATASE-LIKE PROTEIN"/>
    <property type="match status" value="1"/>
</dbReference>
<organism evidence="1 2">
    <name type="scientific">Taxus chinensis</name>
    <name type="common">Chinese yew</name>
    <name type="synonym">Taxus wallichiana var. chinensis</name>
    <dbReference type="NCBI Taxonomy" id="29808"/>
    <lineage>
        <taxon>Eukaryota</taxon>
        <taxon>Viridiplantae</taxon>
        <taxon>Streptophyta</taxon>
        <taxon>Embryophyta</taxon>
        <taxon>Tracheophyta</taxon>
        <taxon>Spermatophyta</taxon>
        <taxon>Pinopsida</taxon>
        <taxon>Pinidae</taxon>
        <taxon>Conifers II</taxon>
        <taxon>Cupressales</taxon>
        <taxon>Taxaceae</taxon>
        <taxon>Taxus</taxon>
    </lineage>
</organism>
<sequence>GPTDQGTSAVVYKSGRRFKIERAGFRIRGNSGDEWSDLTGYSIGDRTFKLPNPIYQENVADEEVAREAPLPQAPVSSPVPAIGTPKRKWWRQARISLLERSIQKATEEFQSLLQEEESTSSADNIEENIDRLIMEKAYEQYDAEHQANIST</sequence>
<evidence type="ECO:0000313" key="1">
    <source>
        <dbReference type="EMBL" id="KAH9290400.1"/>
    </source>
</evidence>
<dbReference type="InterPro" id="IPR005519">
    <property type="entry name" value="Acid_phosphat_B-like"/>
</dbReference>
<dbReference type="AlphaFoldDB" id="A0AA38BV50"/>
<reference evidence="1 2" key="1">
    <citation type="journal article" date="2021" name="Nat. Plants">
        <title>The Taxus genome provides insights into paclitaxel biosynthesis.</title>
        <authorList>
            <person name="Xiong X."/>
            <person name="Gou J."/>
            <person name="Liao Q."/>
            <person name="Li Y."/>
            <person name="Zhou Q."/>
            <person name="Bi G."/>
            <person name="Li C."/>
            <person name="Du R."/>
            <person name="Wang X."/>
            <person name="Sun T."/>
            <person name="Guo L."/>
            <person name="Liang H."/>
            <person name="Lu P."/>
            <person name="Wu Y."/>
            <person name="Zhang Z."/>
            <person name="Ro D.K."/>
            <person name="Shang Y."/>
            <person name="Huang S."/>
            <person name="Yan J."/>
        </authorList>
    </citation>
    <scope>NUCLEOTIDE SEQUENCE [LARGE SCALE GENOMIC DNA]</scope>
    <source>
        <strain evidence="1">Ta-2019</strain>
    </source>
</reference>
<keyword evidence="2" id="KW-1185">Reference proteome</keyword>
<proteinExistence type="predicted"/>
<dbReference type="Proteomes" id="UP000824469">
    <property type="component" value="Unassembled WGS sequence"/>
</dbReference>
<feature type="non-terminal residue" evidence="1">
    <location>
        <position position="1"/>
    </location>
</feature>
<gene>
    <name evidence="1" type="ORF">KI387_034517</name>
</gene>
<dbReference type="Pfam" id="PF03767">
    <property type="entry name" value="Acid_phosphat_B"/>
    <property type="match status" value="1"/>
</dbReference>
<feature type="non-terminal residue" evidence="1">
    <location>
        <position position="151"/>
    </location>
</feature>
<accession>A0AA38BV50</accession>
<comment type="caution">
    <text evidence="1">The sequence shown here is derived from an EMBL/GenBank/DDBJ whole genome shotgun (WGS) entry which is preliminary data.</text>
</comment>
<protein>
    <submittedName>
        <fullName evidence="1">Uncharacterized protein</fullName>
    </submittedName>
</protein>
<name>A0AA38BV50_TAXCH</name>
<dbReference type="InterPro" id="IPR023214">
    <property type="entry name" value="HAD_sf"/>
</dbReference>